<dbReference type="PANTHER" id="PTHR32060:SF22">
    <property type="entry name" value="CARBOXYL-TERMINAL-PROCESSING PEPTIDASE 3, CHLOROPLASTIC"/>
    <property type="match status" value="1"/>
</dbReference>
<comment type="caution">
    <text evidence="2">The sequence shown here is derived from an EMBL/GenBank/DDBJ whole genome shotgun (WGS) entry which is preliminary data.</text>
</comment>
<dbReference type="PROSITE" id="PS50076">
    <property type="entry name" value="DNAJ_2"/>
    <property type="match status" value="1"/>
</dbReference>
<protein>
    <recommendedName>
        <fullName evidence="1">J domain-containing protein</fullName>
    </recommendedName>
</protein>
<dbReference type="STRING" id="1618490.US90_C0018G0034"/>
<dbReference type="InterPro" id="IPR005151">
    <property type="entry name" value="Tail-specific_protease"/>
</dbReference>
<dbReference type="EMBL" id="LBUT01000018">
    <property type="protein sequence ID" value="KKQ69190.1"/>
    <property type="molecule type" value="Genomic_DNA"/>
</dbReference>
<proteinExistence type="predicted"/>
<dbReference type="InterPro" id="IPR029045">
    <property type="entry name" value="ClpP/crotonase-like_dom_sf"/>
</dbReference>
<dbReference type="GO" id="GO:0004175">
    <property type="term" value="F:endopeptidase activity"/>
    <property type="evidence" value="ECO:0007669"/>
    <property type="project" value="TreeGrafter"/>
</dbReference>
<gene>
    <name evidence="2" type="ORF">US90_C0018G0034</name>
</gene>
<name>A0A0G0K179_9BACT</name>
<feature type="domain" description="J" evidence="1">
    <location>
        <begin position="155"/>
        <end position="219"/>
    </location>
</feature>
<dbReference type="CDD" id="cd06257">
    <property type="entry name" value="DnaJ"/>
    <property type="match status" value="1"/>
</dbReference>
<dbReference type="AlphaFoldDB" id="A0A0G0K179"/>
<dbReference type="Pfam" id="PF03572">
    <property type="entry name" value="Peptidase_S41"/>
    <property type="match status" value="1"/>
</dbReference>
<reference evidence="2 3" key="1">
    <citation type="journal article" date="2015" name="Nature">
        <title>rRNA introns, odd ribosomes, and small enigmatic genomes across a large radiation of phyla.</title>
        <authorList>
            <person name="Brown C.T."/>
            <person name="Hug L.A."/>
            <person name="Thomas B.C."/>
            <person name="Sharon I."/>
            <person name="Castelle C.J."/>
            <person name="Singh A."/>
            <person name="Wilkins M.J."/>
            <person name="Williams K.H."/>
            <person name="Banfield J.F."/>
        </authorList>
    </citation>
    <scope>NUCLEOTIDE SEQUENCE [LARGE SCALE GENOMIC DNA]</scope>
</reference>
<dbReference type="CDD" id="cd06567">
    <property type="entry name" value="Peptidase_S41"/>
    <property type="match status" value="1"/>
</dbReference>
<dbReference type="GO" id="GO:0006508">
    <property type="term" value="P:proteolysis"/>
    <property type="evidence" value="ECO:0007669"/>
    <property type="project" value="InterPro"/>
</dbReference>
<dbReference type="SMART" id="SM00271">
    <property type="entry name" value="DnaJ"/>
    <property type="match status" value="1"/>
</dbReference>
<dbReference type="InterPro" id="IPR036869">
    <property type="entry name" value="J_dom_sf"/>
</dbReference>
<organism evidence="2 3">
    <name type="scientific">Candidatus Shapirobacteria bacterium GW2011_GWE2_38_30</name>
    <dbReference type="NCBI Taxonomy" id="1618490"/>
    <lineage>
        <taxon>Bacteria</taxon>
        <taxon>Candidatus Shapironibacteriota</taxon>
    </lineage>
</organism>
<dbReference type="SMART" id="SM00245">
    <property type="entry name" value="TSPc"/>
    <property type="match status" value="1"/>
</dbReference>
<dbReference type="PANTHER" id="PTHR32060">
    <property type="entry name" value="TAIL-SPECIFIC PROTEASE"/>
    <property type="match status" value="1"/>
</dbReference>
<dbReference type="SUPFAM" id="SSF46565">
    <property type="entry name" value="Chaperone J-domain"/>
    <property type="match status" value="1"/>
</dbReference>
<dbReference type="GO" id="GO:0008236">
    <property type="term" value="F:serine-type peptidase activity"/>
    <property type="evidence" value="ECO:0007669"/>
    <property type="project" value="InterPro"/>
</dbReference>
<evidence type="ECO:0000259" key="1">
    <source>
        <dbReference type="PROSITE" id="PS50076"/>
    </source>
</evidence>
<accession>A0A0G0K179</accession>
<dbReference type="Proteomes" id="UP000034406">
    <property type="component" value="Unassembled WGS sequence"/>
</dbReference>
<dbReference type="PRINTS" id="PR00625">
    <property type="entry name" value="JDOMAIN"/>
</dbReference>
<dbReference type="Pfam" id="PF00226">
    <property type="entry name" value="DnaJ"/>
    <property type="match status" value="1"/>
</dbReference>
<dbReference type="Gene3D" id="1.10.287.110">
    <property type="entry name" value="DnaJ domain"/>
    <property type="match status" value="1"/>
</dbReference>
<evidence type="ECO:0000313" key="3">
    <source>
        <dbReference type="Proteomes" id="UP000034406"/>
    </source>
</evidence>
<dbReference type="Gene3D" id="3.90.226.10">
    <property type="entry name" value="2-enoyl-CoA Hydratase, Chain A, domain 1"/>
    <property type="match status" value="1"/>
</dbReference>
<sequence>MSRKILGFILGAVLIFGLGVGIGTWVIAKNDKVKPEVAGVSQDKYVAFLDEVYSTIMSEYWNKLSDQDLIKIFVLGTEKITGQTQSIKGKEKSELKAMFKEIVNSYPEEEKKKGFVVTLSDLVLQNLEPFGRSRLYAQKDEKALSDTVSNVTEVDHYKELGVDKDASKGEIAAAFEKQKSELEDVAETDPEAKQKLEEINKSYKVLSDDSSKNNYDVAGIDPTVDYKLLSSGVSYIHITKFSPTTFDELVRATEQLDKGESDSLIFDLRDNIGGAIDGLPYFLGPFIGNDQYAYQFFHQGDKLDFKTRTGWLNSLVRYKKVVILINKNSQSTAELMAASMKKYNVGVLVGETTKGWGTVERVFPLKQQIDKSEKYSIFLVHSLTLKEDGEPIEGHGVEPVIKTADNNWQGQLESYFNYKPLVEAVDSVLKF</sequence>
<dbReference type="SUPFAM" id="SSF52096">
    <property type="entry name" value="ClpP/crotonase"/>
    <property type="match status" value="1"/>
</dbReference>
<evidence type="ECO:0000313" key="2">
    <source>
        <dbReference type="EMBL" id="KKQ69190.1"/>
    </source>
</evidence>
<dbReference type="InterPro" id="IPR001623">
    <property type="entry name" value="DnaJ_domain"/>
</dbReference>